<evidence type="ECO:0000259" key="2">
    <source>
        <dbReference type="Pfam" id="PF13660"/>
    </source>
</evidence>
<evidence type="ECO:0008006" key="5">
    <source>
        <dbReference type="Google" id="ProtNLM"/>
    </source>
</evidence>
<proteinExistence type="predicted"/>
<dbReference type="PANTHER" id="PTHR12227:SF0">
    <property type="entry name" value="GLYCERATE KINASE"/>
    <property type="match status" value="1"/>
</dbReference>
<dbReference type="SUPFAM" id="SSF82544">
    <property type="entry name" value="GckA/TtuD-like"/>
    <property type="match status" value="1"/>
</dbReference>
<protein>
    <recommendedName>
        <fullName evidence="5">Glycerate kinase</fullName>
    </recommendedName>
</protein>
<accession>A0A0P6WU15</accession>
<dbReference type="Pfam" id="PF13660">
    <property type="entry name" value="DUF4147"/>
    <property type="match status" value="1"/>
</dbReference>
<keyword evidence="4" id="KW-1185">Reference proteome</keyword>
<feature type="domain" description="MOFRL-associated" evidence="2">
    <location>
        <begin position="18"/>
        <end position="250"/>
    </location>
</feature>
<dbReference type="AlphaFoldDB" id="A0A0P6WU15"/>
<gene>
    <name evidence="3" type="ORF">ADM99_06175</name>
</gene>
<dbReference type="InterPro" id="IPR038614">
    <property type="entry name" value="GK_N_sf"/>
</dbReference>
<dbReference type="PANTHER" id="PTHR12227">
    <property type="entry name" value="GLYCERATE KINASE"/>
    <property type="match status" value="1"/>
</dbReference>
<dbReference type="GO" id="GO:0008887">
    <property type="term" value="F:glycerate kinase activity"/>
    <property type="evidence" value="ECO:0007669"/>
    <property type="project" value="InterPro"/>
</dbReference>
<dbReference type="OrthoDB" id="9766552at2"/>
<dbReference type="InterPro" id="IPR037035">
    <property type="entry name" value="GK-like_C_sf"/>
</dbReference>
<evidence type="ECO:0000313" key="4">
    <source>
        <dbReference type="Proteomes" id="UP000050430"/>
    </source>
</evidence>
<dbReference type="InterPro" id="IPR025286">
    <property type="entry name" value="MOFRL_assoc_dom"/>
</dbReference>
<dbReference type="GO" id="GO:0005737">
    <property type="term" value="C:cytoplasm"/>
    <property type="evidence" value="ECO:0007669"/>
    <property type="project" value="TreeGrafter"/>
</dbReference>
<evidence type="ECO:0000313" key="3">
    <source>
        <dbReference type="EMBL" id="KPL72672.1"/>
    </source>
</evidence>
<dbReference type="Gene3D" id="3.40.50.10180">
    <property type="entry name" value="Glycerate kinase, MOFRL-like N-terminal domain"/>
    <property type="match status" value="1"/>
</dbReference>
<dbReference type="InterPro" id="IPR039760">
    <property type="entry name" value="MOFRL_protein"/>
</dbReference>
<dbReference type="InterPro" id="IPR007835">
    <property type="entry name" value="MOFRL"/>
</dbReference>
<dbReference type="Pfam" id="PF05161">
    <property type="entry name" value="MOFRL"/>
    <property type="match status" value="1"/>
</dbReference>
<dbReference type="STRING" id="229920.ADM99_06175"/>
<feature type="domain" description="MOFRL" evidence="1">
    <location>
        <begin position="334"/>
        <end position="439"/>
    </location>
</feature>
<organism evidence="3 4">
    <name type="scientific">Leptolinea tardivitalis</name>
    <dbReference type="NCBI Taxonomy" id="229920"/>
    <lineage>
        <taxon>Bacteria</taxon>
        <taxon>Bacillati</taxon>
        <taxon>Chloroflexota</taxon>
        <taxon>Anaerolineae</taxon>
        <taxon>Anaerolineales</taxon>
        <taxon>Anaerolineaceae</taxon>
        <taxon>Leptolinea</taxon>
    </lineage>
</organism>
<comment type="caution">
    <text evidence="3">The sequence shown here is derived from an EMBL/GenBank/DDBJ whole genome shotgun (WGS) entry which is preliminary data.</text>
</comment>
<name>A0A0P6WU15_9CHLR</name>
<dbReference type="EMBL" id="LGCK01000007">
    <property type="protein sequence ID" value="KPL72672.1"/>
    <property type="molecule type" value="Genomic_DNA"/>
</dbReference>
<evidence type="ECO:0000259" key="1">
    <source>
        <dbReference type="Pfam" id="PF05161"/>
    </source>
</evidence>
<dbReference type="Proteomes" id="UP000050430">
    <property type="component" value="Unassembled WGS sequence"/>
</dbReference>
<dbReference type="PATRIC" id="fig|229920.5.peg.1209"/>
<sequence>MNVTSSNFISLGEKAVSAAEIISAALESANPFVAVKKAVQSLNSEVDFYSFDKVGLVSIGKAAVPMAGAALSALPGRISHSLIVTKSLLGKDDYDFSRSKILQGSHPVPDEKSIQAGREVLEFAKSFNKEDAILFLISGGASALVTNPVNGITLDDLQKITALLLSSGASINEINAVRKHLDTVKGGGLALAAAPAAFYSLILSDVPGNVLDVVASGPTVADTSTYGDALATLSKYDLKTRVPESILAILTDGASGILPETPKPGNPIFFKNRSLVIGSVEQAMQAAGDTARKIGYKVELLTPLLTGEASMQGKRLAGFLKQQVQNHKSGDPACCWVTGGETTVTLTGTGIGGRNQELALAAAIELEGVEGVSLITFATDGEDGQSPAAGAVVTGATCRLARSKGLDPVDFLSRHDSYSFFNAIDASITTGSTGTNVNDLAVLFLD</sequence>
<reference evidence="3 4" key="1">
    <citation type="submission" date="2015-07" db="EMBL/GenBank/DDBJ databases">
        <title>Genome sequence of Leptolinea tardivitalis DSM 16556.</title>
        <authorList>
            <person name="Hemp J."/>
            <person name="Ward L.M."/>
            <person name="Pace L.A."/>
            <person name="Fischer W.W."/>
        </authorList>
    </citation>
    <scope>NUCLEOTIDE SEQUENCE [LARGE SCALE GENOMIC DNA]</scope>
    <source>
        <strain evidence="3 4">YMTK-2</strain>
    </source>
</reference>
<dbReference type="Gene3D" id="3.40.1480.10">
    <property type="entry name" value="MOFRL domain"/>
    <property type="match status" value="1"/>
</dbReference>